<dbReference type="PANTHER" id="PTHR45766:SF6">
    <property type="entry name" value="SWI_SNF-RELATED MATRIX-ASSOCIATED ACTIN-DEPENDENT REGULATOR OF CHROMATIN SUBFAMILY A-LIKE PROTEIN 1"/>
    <property type="match status" value="1"/>
</dbReference>
<feature type="domain" description="Helicase C-terminal" evidence="3">
    <location>
        <begin position="571"/>
        <end position="728"/>
    </location>
</feature>
<dbReference type="InterPro" id="IPR049730">
    <property type="entry name" value="SNF2/RAD54-like_C"/>
</dbReference>
<dbReference type="PROSITE" id="PS51194">
    <property type="entry name" value="HELICASE_CTER"/>
    <property type="match status" value="1"/>
</dbReference>
<dbReference type="Gene3D" id="3.40.50.300">
    <property type="entry name" value="P-loop containing nucleotide triphosphate hydrolases"/>
    <property type="match status" value="1"/>
</dbReference>
<accession>A0A6N3G4M4</accession>
<keyword evidence="1 4" id="KW-0378">Hydrolase</keyword>
<dbReference type="InterPro" id="IPR038718">
    <property type="entry name" value="SNF2-like_sf"/>
</dbReference>
<dbReference type="SUPFAM" id="SSF52540">
    <property type="entry name" value="P-loop containing nucleoside triphosphate hydrolases"/>
    <property type="match status" value="2"/>
</dbReference>
<organism evidence="4">
    <name type="scientific">Eubacterium limosum</name>
    <dbReference type="NCBI Taxonomy" id="1736"/>
    <lineage>
        <taxon>Bacteria</taxon>
        <taxon>Bacillati</taxon>
        <taxon>Bacillota</taxon>
        <taxon>Clostridia</taxon>
        <taxon>Eubacteriales</taxon>
        <taxon>Eubacteriaceae</taxon>
        <taxon>Eubacterium</taxon>
    </lineage>
</organism>
<dbReference type="CDD" id="cd18793">
    <property type="entry name" value="SF2_C_SNF"/>
    <property type="match status" value="1"/>
</dbReference>
<dbReference type="InterPro" id="IPR000330">
    <property type="entry name" value="SNF2_N"/>
</dbReference>
<dbReference type="InterPro" id="IPR027417">
    <property type="entry name" value="P-loop_NTPase"/>
</dbReference>
<feature type="domain" description="Helicase ATP-binding" evidence="2">
    <location>
        <begin position="184"/>
        <end position="329"/>
    </location>
</feature>
<dbReference type="PANTHER" id="PTHR45766">
    <property type="entry name" value="DNA ANNEALING HELICASE AND ENDONUCLEASE ZRANB3 FAMILY MEMBER"/>
    <property type="match status" value="1"/>
</dbReference>
<dbReference type="GO" id="GO:0016787">
    <property type="term" value="F:hydrolase activity"/>
    <property type="evidence" value="ECO:0007669"/>
    <property type="project" value="UniProtKB-KW"/>
</dbReference>
<dbReference type="InterPro" id="IPR001650">
    <property type="entry name" value="Helicase_C-like"/>
</dbReference>
<name>A0A6N3G4M4_EUBLI</name>
<dbReference type="Gene3D" id="3.40.50.10810">
    <property type="entry name" value="Tandem AAA-ATPase domain"/>
    <property type="match status" value="1"/>
</dbReference>
<dbReference type="InterPro" id="IPR014001">
    <property type="entry name" value="Helicase_ATP-bd"/>
</dbReference>
<reference evidence="4" key="1">
    <citation type="submission" date="2019-11" db="EMBL/GenBank/DDBJ databases">
        <authorList>
            <person name="Feng L."/>
        </authorList>
    </citation>
    <scope>NUCLEOTIDE SEQUENCE</scope>
    <source>
        <strain evidence="4">ElimosumLFYP34</strain>
    </source>
</reference>
<gene>
    <name evidence="4" type="primary">rapA</name>
    <name evidence="4" type="ORF">ELLFYP34_03699</name>
</gene>
<dbReference type="Pfam" id="PF00176">
    <property type="entry name" value="SNF2-rel_dom"/>
    <property type="match status" value="2"/>
</dbReference>
<evidence type="ECO:0000259" key="2">
    <source>
        <dbReference type="PROSITE" id="PS51192"/>
    </source>
</evidence>
<dbReference type="SMART" id="SM00487">
    <property type="entry name" value="DEXDc"/>
    <property type="match status" value="1"/>
</dbReference>
<dbReference type="AlphaFoldDB" id="A0A6N3G4M4"/>
<protein>
    <submittedName>
        <fullName evidence="4">RNA polymerase-associated protein RapA</fullName>
        <ecNumber evidence="4">3.6.4.-</ecNumber>
    </submittedName>
</protein>
<sequence>MLSAGMYVRCPADKENMAEPRVFICGQITKVDEFKKTVVVKIHDPFGYLLFFEDLPKGIIELPQGNVDRCNFFIESIVVYNRERCKVLSSQKAKDGYYYYYIQNQNNKQVVKVCEKEVIASFNNGHIDPCTQLGRYEFQNPCWYLGRAVVSKSMNILENSIYGFKELAGSKIYLMPHQVNSIMRCLQESPCRYMLADEVGMGKTVEAISVYKIFSLNKSNAKALVVVPTALKEQWKSELLLKFNIPEGYDANNNLLSVKCIDDISSEDLDISWDFIIVDEVHKFLFSEREYKTLHTLSESTKNLLLLSATPVQQKKEEYLDLLRLLLPQKYDKYTVDEFSELIGKQSKIIQKTALILDDLSDLEETIQDVEKDGDDPHESEDCVDLVEEIQSDLEEICEEIDDQKLTELLEEIDVDSEDLGVYAIKVVISYICGNYQIESNIIRNRRKILESNDSDERIMASRDLVELTYDANTDRNVYEHLIYEGLAKWIMTGLEEGSLEVESDIKPLLSAFFSSPWAFETRIKNFGLEEIKDKIENWIESEQYNIDHIVEILDDPDSYYECYASRLVVVLNALFDEYYDKKVVLFTNYEETFEAYKSALAKAFPEEEVSFFGANMQIEEAELNAYRFQSQEECRILLCDYTGGEGRNFQCADYIVHIDLPWDASAIEQRIGRLDRLERDMARPMVYSVVVHTLNTFEEALFKFFKDGLQIFNQSLSGMEIIMRDINNEIVSAISSDFKYGLLERIPAIIELANKMRGDIRKEQNFDAAGFIYRPMYAELRRLIEYYAENENELFATTMSNWASLAGFHGHKNKKGEITYSATSFSPKSAINSQLIPPKWNDYLNSNQNKFLLQVQEAFDKKMARKSSDRSIKGTFSRKLAIENDYLHFFAPGDEVFDCIVDNAINSCKGCCSAFAVKSNITWTGFIFTWAIEPNNVYIMDNGVSIYAMSPYRNYLLSEQVTCPVSLSNEDALDDETIIREYRGIVNAGFIKSRTIHLGKRSREAGYLKEEIEGRNIDWFISKYGGENWSESVLDARKESYEKAIEVFKKKSNIRGAREEMERNLSARVANRDYYGIDDDGIDKLKKTQDVILEAMKRPRIRLESAAFVIMVGEDND</sequence>
<dbReference type="EC" id="3.6.4.-" evidence="4"/>
<dbReference type="EMBL" id="CACRTR010000016">
    <property type="protein sequence ID" value="VYU59176.1"/>
    <property type="molecule type" value="Genomic_DNA"/>
</dbReference>
<dbReference type="PROSITE" id="PS51192">
    <property type="entry name" value="HELICASE_ATP_BIND_1"/>
    <property type="match status" value="1"/>
</dbReference>
<dbReference type="Pfam" id="PF00271">
    <property type="entry name" value="Helicase_C"/>
    <property type="match status" value="1"/>
</dbReference>
<dbReference type="SMART" id="SM00490">
    <property type="entry name" value="HELICc"/>
    <property type="match status" value="1"/>
</dbReference>
<evidence type="ECO:0000313" key="4">
    <source>
        <dbReference type="EMBL" id="VYU59176.1"/>
    </source>
</evidence>
<dbReference type="GO" id="GO:0005524">
    <property type="term" value="F:ATP binding"/>
    <property type="evidence" value="ECO:0007669"/>
    <property type="project" value="InterPro"/>
</dbReference>
<evidence type="ECO:0000256" key="1">
    <source>
        <dbReference type="ARBA" id="ARBA00022801"/>
    </source>
</evidence>
<evidence type="ECO:0000259" key="3">
    <source>
        <dbReference type="PROSITE" id="PS51194"/>
    </source>
</evidence>
<proteinExistence type="predicted"/>